<dbReference type="EMBL" id="JACNJN010000087">
    <property type="protein sequence ID" value="MBC8335049.1"/>
    <property type="molecule type" value="Genomic_DNA"/>
</dbReference>
<dbReference type="Proteomes" id="UP000614469">
    <property type="component" value="Unassembled WGS sequence"/>
</dbReference>
<dbReference type="Gene3D" id="1.25.40.10">
    <property type="entry name" value="Tetratricopeptide repeat domain"/>
    <property type="match status" value="1"/>
</dbReference>
<gene>
    <name evidence="3" type="ORF">H8E29_07285</name>
</gene>
<dbReference type="PANTHER" id="PTHR38462">
    <property type="entry name" value="EXONUCLEASE-LIKE PROTEIN"/>
    <property type="match status" value="1"/>
</dbReference>
<evidence type="ECO:0000259" key="2">
    <source>
        <dbReference type="Pfam" id="PF13482"/>
    </source>
</evidence>
<sequence length="418" mass="48146">MNSSPKKSLADKLKSLGVKVGATEHPRPKPAEHTPIESVVPGDYRQTHYGETFVYEQRYPLNHLHGDIPLLPTTPLPDLLSAWAKDERISRLPIEKFVFFDTETSGLAGGTGTYAFMVGAGRFEGDEFILAQFFLRDPSEEPAMLEALAEFIAPCEILVSYNGKSFDAPLLQTRYRLHEMPIPFQDYAHLDLLHLARRLWRDRLTSRTLQSIEEHILSVGRTSEEVPGYEIPYLYFDYLRDKNAEPMKGVFYHNEIDILSLAALLNHAGTILADPFGEGVNHSLDVIAIAKLFEDLHQWDEAAHLYEHGLEGKLPQEDFMRAVKRLSILQRRRGDIEEAVKWWGRAAEDGHIYAHVELAKHYEHRTKDFVVAKEYVLTALEMVKTEDFPFHEREHWLGELNHRLERLKRKNKSSKKRN</sequence>
<comment type="caution">
    <text evidence="3">The sequence shown here is derived from an EMBL/GenBank/DDBJ whole genome shotgun (WGS) entry which is preliminary data.</text>
</comment>
<dbReference type="Gene3D" id="3.30.420.10">
    <property type="entry name" value="Ribonuclease H-like superfamily/Ribonuclease H"/>
    <property type="match status" value="1"/>
</dbReference>
<proteinExistence type="predicted"/>
<dbReference type="GO" id="GO:0003676">
    <property type="term" value="F:nucleic acid binding"/>
    <property type="evidence" value="ECO:0007669"/>
    <property type="project" value="InterPro"/>
</dbReference>
<dbReference type="AlphaFoldDB" id="A0A8J6NMM0"/>
<dbReference type="Pfam" id="PF13482">
    <property type="entry name" value="RNase_H_2"/>
    <property type="match status" value="1"/>
</dbReference>
<evidence type="ECO:0000313" key="4">
    <source>
        <dbReference type="Proteomes" id="UP000614469"/>
    </source>
</evidence>
<dbReference type="SUPFAM" id="SSF81901">
    <property type="entry name" value="HCP-like"/>
    <property type="match status" value="1"/>
</dbReference>
<dbReference type="InterPro" id="IPR011990">
    <property type="entry name" value="TPR-like_helical_dom_sf"/>
</dbReference>
<name>A0A8J6NMM0_9CHLR</name>
<dbReference type="InterPro" id="IPR036397">
    <property type="entry name" value="RNaseH_sf"/>
</dbReference>
<feature type="region of interest" description="Disordered" evidence="1">
    <location>
        <begin position="1"/>
        <end position="37"/>
    </location>
</feature>
<dbReference type="InterPro" id="IPR012337">
    <property type="entry name" value="RNaseH-like_sf"/>
</dbReference>
<dbReference type="InterPro" id="IPR038720">
    <property type="entry name" value="YprB_RNase_H-like_dom"/>
</dbReference>
<evidence type="ECO:0000313" key="3">
    <source>
        <dbReference type="EMBL" id="MBC8335049.1"/>
    </source>
</evidence>
<evidence type="ECO:0000256" key="1">
    <source>
        <dbReference type="SAM" id="MobiDB-lite"/>
    </source>
</evidence>
<accession>A0A8J6NMM0</accession>
<feature type="domain" description="YprB ribonuclease H-like" evidence="2">
    <location>
        <begin position="98"/>
        <end position="267"/>
    </location>
</feature>
<dbReference type="PANTHER" id="PTHR38462:SF1">
    <property type="entry name" value="YPRB RIBONUCLEASE H-LIKE DOMAIN-CONTAINING PROTEIN"/>
    <property type="match status" value="1"/>
</dbReference>
<protein>
    <submittedName>
        <fullName evidence="3">Ribonuclease H-like domain-containing protein</fullName>
    </submittedName>
</protein>
<feature type="compositionally biased region" description="Basic and acidic residues" evidence="1">
    <location>
        <begin position="22"/>
        <end position="35"/>
    </location>
</feature>
<reference evidence="3 4" key="1">
    <citation type="submission" date="2020-08" db="EMBL/GenBank/DDBJ databases">
        <title>Bridging the membrane lipid divide: bacteria of the FCB group superphylum have the potential to synthesize archaeal ether lipids.</title>
        <authorList>
            <person name="Villanueva L."/>
            <person name="Von Meijenfeldt F.A.B."/>
            <person name="Westbye A.B."/>
            <person name="Yadav S."/>
            <person name="Hopmans E.C."/>
            <person name="Dutilh B.E."/>
            <person name="Sinninghe Damste J.S."/>
        </authorList>
    </citation>
    <scope>NUCLEOTIDE SEQUENCE [LARGE SCALE GENOMIC DNA]</scope>
    <source>
        <strain evidence="3">NIOZ-UU36</strain>
    </source>
</reference>
<dbReference type="SUPFAM" id="SSF53098">
    <property type="entry name" value="Ribonuclease H-like"/>
    <property type="match status" value="1"/>
</dbReference>
<organism evidence="3 4">
    <name type="scientific">Candidatus Desulfolinea nitratireducens</name>
    <dbReference type="NCBI Taxonomy" id="2841698"/>
    <lineage>
        <taxon>Bacteria</taxon>
        <taxon>Bacillati</taxon>
        <taxon>Chloroflexota</taxon>
        <taxon>Anaerolineae</taxon>
        <taxon>Anaerolineales</taxon>
        <taxon>Anaerolineales incertae sedis</taxon>
        <taxon>Candidatus Desulfolinea</taxon>
    </lineage>
</organism>